<evidence type="ECO:0000313" key="3">
    <source>
        <dbReference type="Proteomes" id="UP000224203"/>
    </source>
</evidence>
<sequence>MYILKRKKLKNIVLASIIGFSGFSIAGTSVSAAENTNDVNMHQPIKAEDMSIKQLQDALQHKQDPFIDNVKILIDIHFNELELLWKSTSTPLKEDLVNLLLGSEKEYYQKVDAGLRKHFNEISVLFKSTSPVLQLDLIKILEYLPK</sequence>
<keyword evidence="1" id="KW-0732">Signal</keyword>
<dbReference type="EMBL" id="NULI01000407">
    <property type="protein sequence ID" value="PGS60697.1"/>
    <property type="molecule type" value="Genomic_DNA"/>
</dbReference>
<gene>
    <name evidence="2" type="ORF">COC69_33230</name>
</gene>
<reference evidence="2 3" key="1">
    <citation type="submission" date="2017-09" db="EMBL/GenBank/DDBJ databases">
        <title>Large-scale bioinformatics analysis of Bacillus genomes uncovers conserved roles of natural products in bacterial physiology.</title>
        <authorList>
            <consortium name="Agbiome Team Llc"/>
            <person name="Bleich R.M."/>
            <person name="Grubbs K.J."/>
            <person name="Santa Maria K.C."/>
            <person name="Allen S.E."/>
            <person name="Farag S."/>
            <person name="Shank E.A."/>
            <person name="Bowers A."/>
        </authorList>
    </citation>
    <scope>NUCLEOTIDE SEQUENCE [LARGE SCALE GENOMIC DNA]</scope>
    <source>
        <strain evidence="2 3">AFS041711</strain>
    </source>
</reference>
<protein>
    <recommendedName>
        <fullName evidence="4">Group-specific protein</fullName>
    </recommendedName>
</protein>
<feature type="chain" id="PRO_5040993259" description="Group-specific protein" evidence="1">
    <location>
        <begin position="27"/>
        <end position="146"/>
    </location>
</feature>
<evidence type="ECO:0000313" key="2">
    <source>
        <dbReference type="EMBL" id="PGS60697.1"/>
    </source>
</evidence>
<feature type="signal peptide" evidence="1">
    <location>
        <begin position="1"/>
        <end position="26"/>
    </location>
</feature>
<dbReference type="RefSeq" id="WP_098783921.1">
    <property type="nucleotide sequence ID" value="NZ_NULI01000407.1"/>
</dbReference>
<proteinExistence type="predicted"/>
<organism evidence="2 3">
    <name type="scientific">Bacillus cereus</name>
    <dbReference type="NCBI Taxonomy" id="1396"/>
    <lineage>
        <taxon>Bacteria</taxon>
        <taxon>Bacillati</taxon>
        <taxon>Bacillota</taxon>
        <taxon>Bacilli</taxon>
        <taxon>Bacillales</taxon>
        <taxon>Bacillaceae</taxon>
        <taxon>Bacillus</taxon>
        <taxon>Bacillus cereus group</taxon>
    </lineage>
</organism>
<evidence type="ECO:0000256" key="1">
    <source>
        <dbReference type="SAM" id="SignalP"/>
    </source>
</evidence>
<accession>A0A9X7CGE1</accession>
<dbReference type="Proteomes" id="UP000224203">
    <property type="component" value="Unassembled WGS sequence"/>
</dbReference>
<name>A0A9X7CGE1_BACCE</name>
<comment type="caution">
    <text evidence="2">The sequence shown here is derived from an EMBL/GenBank/DDBJ whole genome shotgun (WGS) entry which is preliminary data.</text>
</comment>
<dbReference type="AlphaFoldDB" id="A0A9X7CGE1"/>
<evidence type="ECO:0008006" key="4">
    <source>
        <dbReference type="Google" id="ProtNLM"/>
    </source>
</evidence>